<dbReference type="InterPro" id="IPR001356">
    <property type="entry name" value="HD"/>
</dbReference>
<dbReference type="SMART" id="SM00389">
    <property type="entry name" value="HOX"/>
    <property type="match status" value="1"/>
</dbReference>
<dbReference type="PROSITE" id="PS50071">
    <property type="entry name" value="HOMEOBOX_2"/>
    <property type="match status" value="1"/>
</dbReference>
<dbReference type="RefSeq" id="XP_003064447.1">
    <property type="nucleotide sequence ID" value="XM_003064401.1"/>
</dbReference>
<evidence type="ECO:0000256" key="3">
    <source>
        <dbReference type="SAM" id="MobiDB-lite"/>
    </source>
</evidence>
<dbReference type="GO" id="GO:0005634">
    <property type="term" value="C:nucleus"/>
    <property type="evidence" value="ECO:0007669"/>
    <property type="project" value="UniProtKB-SubCell"/>
</dbReference>
<feature type="domain" description="Homeobox" evidence="4">
    <location>
        <begin position="505"/>
        <end position="570"/>
    </location>
</feature>
<dbReference type="OrthoDB" id="1896656at2759"/>
<keyword evidence="1 2" id="KW-0539">Nucleus</keyword>
<dbReference type="Pfam" id="PF00046">
    <property type="entry name" value="Homeodomain"/>
    <property type="match status" value="1"/>
</dbReference>
<sequence length="599" mass="63452">MTLTQNWPRLFGRADVLATALSLSKRLFALHWDGRQLRLLRLGAVNEIRVKRAAADAWNDDHPGELVRVDEWVVVRLGDVLELAPGLTYEVSDATIASVDAPVDAPTFEWWKRQRAMEEKRKTQLVVKLARTEDMDTQEDVSAIAASAAAAAPPPPHALTATGKPDGRRRCGACAGCASKGGRCDVLSKRWHANQAKRRRAEAAYLAARKAARESQRGGGDDDDDDESGNATSEEEGGEAVEVGGGDADEPEAEAAAAARAAAALSARRRREDTQNSDGGGGGGGESGGGGGGGGGESGGGGDDDASLTFRGEKTYVDAVVAIEEKERAAATVAACAVLKQRLLGGPRRLLPPRGFADSDDGSDDSDDDASDAGVDARHDWPPRHATASAWRAQRNLVYAEETSAAIDAIVTRLVERVASAVEGSPPPLNVDAADDDVDSFHTPCGGDVFGGRATRPMNYSDPWSVNDAGESDQESGFLSSLVGVGEANATTATKTKPAELPETSPPPAPRWRATPEQRARLDELFETDDAVPKEERKSEITRELRAFGPIEERNVHFWFANRRREKKKKARDAEAAAAGAGVGGTAGEAVDAPIEIDD</sequence>
<evidence type="ECO:0000259" key="4">
    <source>
        <dbReference type="PROSITE" id="PS50071"/>
    </source>
</evidence>
<dbReference type="GeneID" id="9689888"/>
<dbReference type="Proteomes" id="UP000001876">
    <property type="component" value="Unassembled WGS sequence"/>
</dbReference>
<feature type="compositionally biased region" description="Gly residues" evidence="3">
    <location>
        <begin position="278"/>
        <end position="301"/>
    </location>
</feature>
<feature type="region of interest" description="Disordered" evidence="3">
    <location>
        <begin position="347"/>
        <end position="386"/>
    </location>
</feature>
<evidence type="ECO:0000256" key="1">
    <source>
        <dbReference type="PROSITE-ProRule" id="PRU00108"/>
    </source>
</evidence>
<dbReference type="KEGG" id="mpp:MICPUCDRAFT_54493"/>
<keyword evidence="1 2" id="KW-0238">DNA-binding</keyword>
<organism evidence="6">
    <name type="scientific">Micromonas pusilla (strain CCMP1545)</name>
    <name type="common">Picoplanktonic green alga</name>
    <dbReference type="NCBI Taxonomy" id="564608"/>
    <lineage>
        <taxon>Eukaryota</taxon>
        <taxon>Viridiplantae</taxon>
        <taxon>Chlorophyta</taxon>
        <taxon>Mamiellophyceae</taxon>
        <taxon>Mamiellales</taxon>
        <taxon>Mamiellaceae</taxon>
        <taxon>Micromonas</taxon>
    </lineage>
</organism>
<dbReference type="GO" id="GO:0003700">
    <property type="term" value="F:DNA-binding transcription factor activity"/>
    <property type="evidence" value="ECO:0007669"/>
    <property type="project" value="InterPro"/>
</dbReference>
<dbReference type="AlphaFoldDB" id="C1N9G2"/>
<feature type="compositionally biased region" description="Basic and acidic residues" evidence="3">
    <location>
        <begin position="211"/>
        <end position="220"/>
    </location>
</feature>
<dbReference type="GO" id="GO:0003677">
    <property type="term" value="F:DNA binding"/>
    <property type="evidence" value="ECO:0007669"/>
    <property type="project" value="UniProtKB-UniRule"/>
</dbReference>
<dbReference type="PANTHER" id="PTHR46777:SF5">
    <property type="entry name" value="WUSCHEL-RELATED HOMEOBOX 13"/>
    <property type="match status" value="1"/>
</dbReference>
<feature type="compositionally biased region" description="Acidic residues" evidence="3">
    <location>
        <begin position="221"/>
        <end position="239"/>
    </location>
</feature>
<feature type="region of interest" description="Disordered" evidence="3">
    <location>
        <begin position="571"/>
        <end position="599"/>
    </location>
</feature>
<keyword evidence="6" id="KW-1185">Reference proteome</keyword>
<feature type="compositionally biased region" description="Low complexity" evidence="3">
    <location>
        <begin position="254"/>
        <end position="266"/>
    </location>
</feature>
<dbReference type="SUPFAM" id="SSF46689">
    <property type="entry name" value="Homeodomain-like"/>
    <property type="match status" value="1"/>
</dbReference>
<feature type="region of interest" description="Disordered" evidence="3">
    <location>
        <begin position="147"/>
        <end position="170"/>
    </location>
</feature>
<evidence type="ECO:0000313" key="5">
    <source>
        <dbReference type="EMBL" id="EEH51352.1"/>
    </source>
</evidence>
<gene>
    <name evidence="5" type="ORF">MICPUCDRAFT_54493</name>
</gene>
<feature type="compositionally biased region" description="Basic and acidic residues" evidence="3">
    <location>
        <begin position="514"/>
        <end position="524"/>
    </location>
</feature>
<dbReference type="Gene3D" id="1.10.10.60">
    <property type="entry name" value="Homeodomain-like"/>
    <property type="match status" value="1"/>
</dbReference>
<proteinExistence type="predicted"/>
<dbReference type="InterPro" id="IPR044559">
    <property type="entry name" value="WOX13-like"/>
</dbReference>
<dbReference type="EMBL" id="GG663751">
    <property type="protein sequence ID" value="EEH51352.1"/>
    <property type="molecule type" value="Genomic_DNA"/>
</dbReference>
<evidence type="ECO:0000313" key="6">
    <source>
        <dbReference type="Proteomes" id="UP000001876"/>
    </source>
</evidence>
<dbReference type="PANTHER" id="PTHR46777">
    <property type="entry name" value="WUSCHEL-RELATED HOMEOBOX 13"/>
    <property type="match status" value="1"/>
</dbReference>
<evidence type="ECO:0000256" key="2">
    <source>
        <dbReference type="RuleBase" id="RU000682"/>
    </source>
</evidence>
<protein>
    <submittedName>
        <fullName evidence="5">Predicted protein</fullName>
    </submittedName>
</protein>
<feature type="compositionally biased region" description="Acidic residues" evidence="3">
    <location>
        <begin position="358"/>
        <end position="371"/>
    </location>
</feature>
<feature type="region of interest" description="Disordered" evidence="3">
    <location>
        <begin position="490"/>
        <end position="539"/>
    </location>
</feature>
<name>C1N9G2_MICPC</name>
<comment type="subcellular location">
    <subcellularLocation>
        <location evidence="1 2">Nucleus</location>
    </subcellularLocation>
</comment>
<feature type="region of interest" description="Disordered" evidence="3">
    <location>
        <begin position="205"/>
        <end position="309"/>
    </location>
</feature>
<accession>C1N9G2</accession>
<feature type="DNA-binding region" description="Homeobox" evidence="1">
    <location>
        <begin position="507"/>
        <end position="571"/>
    </location>
</feature>
<reference evidence="5 6" key="1">
    <citation type="journal article" date="2009" name="Science">
        <title>Green evolution and dynamic adaptations revealed by genomes of the marine picoeukaryotes Micromonas.</title>
        <authorList>
            <person name="Worden A.Z."/>
            <person name="Lee J.H."/>
            <person name="Mock T."/>
            <person name="Rouze P."/>
            <person name="Simmons M.P."/>
            <person name="Aerts A.L."/>
            <person name="Allen A.E."/>
            <person name="Cuvelier M.L."/>
            <person name="Derelle E."/>
            <person name="Everett M.V."/>
            <person name="Foulon E."/>
            <person name="Grimwood J."/>
            <person name="Gundlach H."/>
            <person name="Henrissat B."/>
            <person name="Napoli C."/>
            <person name="McDonald S.M."/>
            <person name="Parker M.S."/>
            <person name="Rombauts S."/>
            <person name="Salamov A."/>
            <person name="Von Dassow P."/>
            <person name="Badger J.H."/>
            <person name="Coutinho P.M."/>
            <person name="Demir E."/>
            <person name="Dubchak I."/>
            <person name="Gentemann C."/>
            <person name="Eikrem W."/>
            <person name="Gready J.E."/>
            <person name="John U."/>
            <person name="Lanier W."/>
            <person name="Lindquist E.A."/>
            <person name="Lucas S."/>
            <person name="Mayer K.F."/>
            <person name="Moreau H."/>
            <person name="Not F."/>
            <person name="Otillar R."/>
            <person name="Panaud O."/>
            <person name="Pangilinan J."/>
            <person name="Paulsen I."/>
            <person name="Piegu B."/>
            <person name="Poliakov A."/>
            <person name="Robbens S."/>
            <person name="Schmutz J."/>
            <person name="Toulza E."/>
            <person name="Wyss T."/>
            <person name="Zelensky A."/>
            <person name="Zhou K."/>
            <person name="Armbrust E.V."/>
            <person name="Bhattacharya D."/>
            <person name="Goodenough U.W."/>
            <person name="Van de Peer Y."/>
            <person name="Grigoriev I.V."/>
        </authorList>
    </citation>
    <scope>NUCLEOTIDE SEQUENCE [LARGE SCALE GENOMIC DNA]</scope>
    <source>
        <strain evidence="5 6">CCMP1545</strain>
    </source>
</reference>
<dbReference type="InterPro" id="IPR009057">
    <property type="entry name" value="Homeodomain-like_sf"/>
</dbReference>
<keyword evidence="1 2" id="KW-0371">Homeobox</keyword>